<dbReference type="AlphaFoldDB" id="A0A848EKZ6"/>
<proteinExistence type="predicted"/>
<protein>
    <submittedName>
        <fullName evidence="5">Aldo/keto reductase</fullName>
    </submittedName>
</protein>
<evidence type="ECO:0000256" key="3">
    <source>
        <dbReference type="PIRSR" id="PIRSR000097-3"/>
    </source>
</evidence>
<dbReference type="InterPro" id="IPR023210">
    <property type="entry name" value="NADP_OxRdtase_dom"/>
</dbReference>
<name>A0A848EKZ6_9PROT</name>
<dbReference type="SUPFAM" id="SSF51430">
    <property type="entry name" value="NAD(P)-linked oxidoreductase"/>
    <property type="match status" value="1"/>
</dbReference>
<sequence>MPTLPDGTPVPALGQGTWHMGELASQRRIEVDALRLGLDLGMTLIDTAEMYGEGGAEEVVGEAIAGRRDGVFLVSKVYPHNASRRGAVAACERSLKRLRVETIDLYLLHWRGSHPLAETVAAFEALKAAGKIRHWGVSNCDVDDLEELGAALPDCATDQVLYSLEHRGVEFDLLPFCAGHRMPVMAYSPVGQGGRMLRNAALAEVAQRHGVTPAQVAIAWTLRHPHVVSIPKASDPAHVRQNATARDIVLTAEDLTTLDRGFAPPTRKRSLAML</sequence>
<keyword evidence="6" id="KW-1185">Reference proteome</keyword>
<dbReference type="GO" id="GO:0016491">
    <property type="term" value="F:oxidoreductase activity"/>
    <property type="evidence" value="ECO:0007669"/>
    <property type="project" value="InterPro"/>
</dbReference>
<dbReference type="CDD" id="cd19138">
    <property type="entry name" value="AKR_YeaE"/>
    <property type="match status" value="1"/>
</dbReference>
<dbReference type="PRINTS" id="PR00069">
    <property type="entry name" value="ALDKETRDTASE"/>
</dbReference>
<comment type="caution">
    <text evidence="5">The sequence shown here is derived from an EMBL/GenBank/DDBJ whole genome shotgun (WGS) entry which is preliminary data.</text>
</comment>
<evidence type="ECO:0000313" key="6">
    <source>
        <dbReference type="Proteomes" id="UP000548582"/>
    </source>
</evidence>
<dbReference type="InterPro" id="IPR020471">
    <property type="entry name" value="AKR"/>
</dbReference>
<evidence type="ECO:0000313" key="5">
    <source>
        <dbReference type="EMBL" id="NMJ44185.1"/>
    </source>
</evidence>
<organism evidence="5 6">
    <name type="scientific">Neoroseomonas marina</name>
    <dbReference type="NCBI Taxonomy" id="1232220"/>
    <lineage>
        <taxon>Bacteria</taxon>
        <taxon>Pseudomonadati</taxon>
        <taxon>Pseudomonadota</taxon>
        <taxon>Alphaproteobacteria</taxon>
        <taxon>Acetobacterales</taxon>
        <taxon>Acetobacteraceae</taxon>
        <taxon>Neoroseomonas</taxon>
    </lineage>
</organism>
<dbReference type="EMBL" id="JABBKX010000012">
    <property type="protein sequence ID" value="NMJ44185.1"/>
    <property type="molecule type" value="Genomic_DNA"/>
</dbReference>
<feature type="binding site" evidence="2">
    <location>
        <position position="109"/>
    </location>
    <ligand>
        <name>substrate</name>
    </ligand>
</feature>
<dbReference type="PIRSF" id="PIRSF000097">
    <property type="entry name" value="AKR"/>
    <property type="match status" value="1"/>
</dbReference>
<dbReference type="InterPro" id="IPR036812">
    <property type="entry name" value="NAD(P)_OxRdtase_dom_sf"/>
</dbReference>
<dbReference type="PANTHER" id="PTHR43638:SF3">
    <property type="entry name" value="ALDEHYDE REDUCTASE"/>
    <property type="match status" value="1"/>
</dbReference>
<feature type="site" description="Lowers pKa of active site Tyr" evidence="3">
    <location>
        <position position="76"/>
    </location>
</feature>
<dbReference type="Pfam" id="PF00248">
    <property type="entry name" value="Aldo_ket_red"/>
    <property type="match status" value="1"/>
</dbReference>
<accession>A0A848EKZ6</accession>
<evidence type="ECO:0000256" key="2">
    <source>
        <dbReference type="PIRSR" id="PIRSR000097-2"/>
    </source>
</evidence>
<evidence type="ECO:0000256" key="1">
    <source>
        <dbReference type="PIRSR" id="PIRSR000097-1"/>
    </source>
</evidence>
<dbReference type="Proteomes" id="UP000548582">
    <property type="component" value="Unassembled WGS sequence"/>
</dbReference>
<feature type="domain" description="NADP-dependent oxidoreductase" evidence="4">
    <location>
        <begin position="13"/>
        <end position="259"/>
    </location>
</feature>
<gene>
    <name evidence="5" type="ORF">GWK16_23255</name>
</gene>
<dbReference type="Gene3D" id="3.20.20.100">
    <property type="entry name" value="NADP-dependent oxidoreductase domain"/>
    <property type="match status" value="1"/>
</dbReference>
<reference evidence="5 6" key="1">
    <citation type="submission" date="2020-03" db="EMBL/GenBank/DDBJ databases">
        <authorList>
            <person name="Sun Q."/>
        </authorList>
    </citation>
    <scope>NUCLEOTIDE SEQUENCE [LARGE SCALE GENOMIC DNA]</scope>
    <source>
        <strain evidence="5 6">JC162</strain>
    </source>
</reference>
<feature type="active site" description="Proton donor" evidence="1">
    <location>
        <position position="51"/>
    </location>
</feature>
<evidence type="ECO:0000259" key="4">
    <source>
        <dbReference type="Pfam" id="PF00248"/>
    </source>
</evidence>
<dbReference type="RefSeq" id="WP_170056367.1">
    <property type="nucleotide sequence ID" value="NZ_JABBKX010000012.1"/>
</dbReference>
<dbReference type="PANTHER" id="PTHR43638">
    <property type="entry name" value="OXIDOREDUCTASE, ALDO/KETO REDUCTASE FAMILY PROTEIN"/>
    <property type="match status" value="1"/>
</dbReference>